<keyword evidence="3" id="KW-1185">Reference proteome</keyword>
<keyword evidence="1" id="KW-0812">Transmembrane</keyword>
<dbReference type="WBParaSite" id="SBAD_0001134201-mRNA-1">
    <property type="protein sequence ID" value="SBAD_0001134201-mRNA-1"/>
    <property type="gene ID" value="SBAD_0001134201"/>
</dbReference>
<dbReference type="EMBL" id="UZAM01014851">
    <property type="protein sequence ID" value="VDP36029.1"/>
    <property type="molecule type" value="Genomic_DNA"/>
</dbReference>
<keyword evidence="1" id="KW-1133">Transmembrane helix</keyword>
<proteinExistence type="predicted"/>
<evidence type="ECO:0000313" key="3">
    <source>
        <dbReference type="Proteomes" id="UP000270296"/>
    </source>
</evidence>
<sequence>MGLEFMAVQQRAADILRQGIYLQRNKLRSLLALSLFTVYLIVGASIYSAIETPDEQRYLDRMRKYLDQFTEEHKQCLSGKAADPQTRERGLHMEHFDLHRQHKM</sequence>
<organism evidence="4">
    <name type="scientific">Soboliphyme baturini</name>
    <dbReference type="NCBI Taxonomy" id="241478"/>
    <lineage>
        <taxon>Eukaryota</taxon>
        <taxon>Metazoa</taxon>
        <taxon>Ecdysozoa</taxon>
        <taxon>Nematoda</taxon>
        <taxon>Enoplea</taxon>
        <taxon>Dorylaimia</taxon>
        <taxon>Dioctophymatida</taxon>
        <taxon>Dioctophymatoidea</taxon>
        <taxon>Soboliphymatidae</taxon>
        <taxon>Soboliphyme</taxon>
    </lineage>
</organism>
<name>A0A183J518_9BILA</name>
<reference evidence="2 3" key="2">
    <citation type="submission" date="2018-11" db="EMBL/GenBank/DDBJ databases">
        <authorList>
            <consortium name="Pathogen Informatics"/>
        </authorList>
    </citation>
    <scope>NUCLEOTIDE SEQUENCE [LARGE SCALE GENOMIC DNA]</scope>
</reference>
<reference evidence="4" key="1">
    <citation type="submission" date="2016-06" db="UniProtKB">
        <authorList>
            <consortium name="WormBaseParasite"/>
        </authorList>
    </citation>
    <scope>IDENTIFICATION</scope>
</reference>
<feature type="transmembrane region" description="Helical" evidence="1">
    <location>
        <begin position="30"/>
        <end position="50"/>
    </location>
</feature>
<dbReference type="AlphaFoldDB" id="A0A183J518"/>
<protein>
    <submittedName>
        <fullName evidence="4">Potassium channel subfamily K member 9</fullName>
    </submittedName>
</protein>
<evidence type="ECO:0000256" key="1">
    <source>
        <dbReference type="SAM" id="Phobius"/>
    </source>
</evidence>
<evidence type="ECO:0000313" key="2">
    <source>
        <dbReference type="EMBL" id="VDP36029.1"/>
    </source>
</evidence>
<accession>A0A183J518</accession>
<dbReference type="Gene3D" id="1.10.287.70">
    <property type="match status" value="1"/>
</dbReference>
<dbReference type="Proteomes" id="UP000270296">
    <property type="component" value="Unassembled WGS sequence"/>
</dbReference>
<gene>
    <name evidence="2" type="ORF">SBAD_LOCUS10966</name>
</gene>
<evidence type="ECO:0000313" key="4">
    <source>
        <dbReference type="WBParaSite" id="SBAD_0001134201-mRNA-1"/>
    </source>
</evidence>
<keyword evidence="1" id="KW-0472">Membrane</keyword>
<dbReference type="OrthoDB" id="6722453at2759"/>